<dbReference type="PANTHER" id="PTHR30472:SF70">
    <property type="entry name" value="MOLYBDATE IMPORT SYSTEM PERMEASE PROTEIN MOLB"/>
    <property type="match status" value="1"/>
</dbReference>
<feature type="transmembrane region" description="Helical" evidence="8">
    <location>
        <begin position="158"/>
        <end position="182"/>
    </location>
</feature>
<organism evidence="9">
    <name type="scientific">Methylobacterium bullatum</name>
    <dbReference type="NCBI Taxonomy" id="570505"/>
    <lineage>
        <taxon>Bacteria</taxon>
        <taxon>Pseudomonadati</taxon>
        <taxon>Pseudomonadota</taxon>
        <taxon>Alphaproteobacteria</taxon>
        <taxon>Hyphomicrobiales</taxon>
        <taxon>Methylobacteriaceae</taxon>
        <taxon>Methylobacterium</taxon>
    </lineage>
</organism>
<dbReference type="PANTHER" id="PTHR30472">
    <property type="entry name" value="FERRIC ENTEROBACTIN TRANSPORT SYSTEM PERMEASE PROTEIN"/>
    <property type="match status" value="1"/>
</dbReference>
<dbReference type="Gene3D" id="1.10.3470.10">
    <property type="entry name" value="ABC transporter involved in vitamin B12 uptake, BtuC"/>
    <property type="match status" value="1"/>
</dbReference>
<evidence type="ECO:0000256" key="7">
    <source>
        <dbReference type="ARBA" id="ARBA00023136"/>
    </source>
</evidence>
<feature type="transmembrane region" description="Helical" evidence="8">
    <location>
        <begin position="106"/>
        <end position="125"/>
    </location>
</feature>
<dbReference type="InterPro" id="IPR037294">
    <property type="entry name" value="ABC_BtuC-like"/>
</dbReference>
<feature type="transmembrane region" description="Helical" evidence="8">
    <location>
        <begin position="76"/>
        <end position="94"/>
    </location>
</feature>
<evidence type="ECO:0000256" key="2">
    <source>
        <dbReference type="ARBA" id="ARBA00007935"/>
    </source>
</evidence>
<dbReference type="CDD" id="cd06550">
    <property type="entry name" value="TM_ABC_iron-siderophores_like"/>
    <property type="match status" value="1"/>
</dbReference>
<dbReference type="GO" id="GO:0005886">
    <property type="term" value="C:plasma membrane"/>
    <property type="evidence" value="ECO:0007669"/>
    <property type="project" value="UniProtKB-SubCell"/>
</dbReference>
<evidence type="ECO:0000256" key="4">
    <source>
        <dbReference type="ARBA" id="ARBA00022475"/>
    </source>
</evidence>
<sequence length="346" mass="35359">MIASSLVARPALRLAVTGGLPLLALVMLVLVSLATGKYSVPVTEVARILWAKLLGATSSVDPTAQIVVLQVRLPRVAASLVVGAALAAAGSTYQGLFRNPLVSPDILGVSAGASLGAVLGIFLSLPVGAIQLLAFAGGMLAVGAVYAVGLAVRRHDPVLTLVLAGVAIGAVLGSAISLLKVLADPYNQLPAITYWLLGSLASVTLGDVGAILPAMVLGLLPLVVFAWRMNLMSLGEEEARALGVETRLLRPLFIAAATLVTAAAVSVTGVIGWIGLIIPHIARLIVGPDFRRLLPASLLMGAGYLLAVDLVARTVAPIEVPLGILTALIGAPFFLWLLATAKGGWA</sequence>
<keyword evidence="6 8" id="KW-1133">Transmembrane helix</keyword>
<feature type="transmembrane region" description="Helical" evidence="8">
    <location>
        <begin position="12"/>
        <end position="36"/>
    </location>
</feature>
<dbReference type="InterPro" id="IPR000522">
    <property type="entry name" value="ABC_transptr_permease_BtuC"/>
</dbReference>
<protein>
    <submittedName>
        <fullName evidence="9">Putative ABC transporter permease protein</fullName>
    </submittedName>
</protein>
<reference evidence="9" key="1">
    <citation type="submission" date="2019-12" db="EMBL/GenBank/DDBJ databases">
        <authorList>
            <person name="Cremers G."/>
        </authorList>
    </citation>
    <scope>NUCLEOTIDE SEQUENCE</scope>
    <source>
        <strain evidence="9">Mbul1</strain>
    </source>
</reference>
<name>A0A679J196_9HYPH</name>
<feature type="transmembrane region" description="Helical" evidence="8">
    <location>
        <begin position="194"/>
        <end position="227"/>
    </location>
</feature>
<evidence type="ECO:0000256" key="1">
    <source>
        <dbReference type="ARBA" id="ARBA00004651"/>
    </source>
</evidence>
<keyword evidence="7 8" id="KW-0472">Membrane</keyword>
<evidence type="ECO:0000256" key="5">
    <source>
        <dbReference type="ARBA" id="ARBA00022692"/>
    </source>
</evidence>
<dbReference type="AlphaFoldDB" id="A0A679J196"/>
<dbReference type="EMBL" id="LR743504">
    <property type="protein sequence ID" value="CAA2102358.1"/>
    <property type="molecule type" value="Genomic_DNA"/>
</dbReference>
<dbReference type="SUPFAM" id="SSF81345">
    <property type="entry name" value="ABC transporter involved in vitamin B12 uptake, BtuC"/>
    <property type="match status" value="1"/>
</dbReference>
<feature type="transmembrane region" description="Helical" evidence="8">
    <location>
        <begin position="252"/>
        <end position="281"/>
    </location>
</feature>
<keyword evidence="3" id="KW-0813">Transport</keyword>
<evidence type="ECO:0000256" key="6">
    <source>
        <dbReference type="ARBA" id="ARBA00022989"/>
    </source>
</evidence>
<dbReference type="FunFam" id="1.10.3470.10:FF:000001">
    <property type="entry name" value="Vitamin B12 ABC transporter permease BtuC"/>
    <property type="match status" value="1"/>
</dbReference>
<comment type="similarity">
    <text evidence="2">Belongs to the binding-protein-dependent transport system permease family. FecCD subfamily.</text>
</comment>
<evidence type="ECO:0000256" key="8">
    <source>
        <dbReference type="SAM" id="Phobius"/>
    </source>
</evidence>
<feature type="transmembrane region" description="Helical" evidence="8">
    <location>
        <begin position="132"/>
        <end position="152"/>
    </location>
</feature>
<proteinExistence type="inferred from homology"/>
<evidence type="ECO:0000313" key="9">
    <source>
        <dbReference type="EMBL" id="CAA2102358.1"/>
    </source>
</evidence>
<feature type="transmembrane region" description="Helical" evidence="8">
    <location>
        <begin position="293"/>
        <end position="312"/>
    </location>
</feature>
<keyword evidence="4" id="KW-1003">Cell membrane</keyword>
<dbReference type="GO" id="GO:0033214">
    <property type="term" value="P:siderophore-iron import into cell"/>
    <property type="evidence" value="ECO:0007669"/>
    <property type="project" value="TreeGrafter"/>
</dbReference>
<evidence type="ECO:0000256" key="3">
    <source>
        <dbReference type="ARBA" id="ARBA00022448"/>
    </source>
</evidence>
<keyword evidence="5 8" id="KW-0812">Transmembrane</keyword>
<gene>
    <name evidence="9" type="ORF">MBUL_01644</name>
</gene>
<comment type="subcellular location">
    <subcellularLocation>
        <location evidence="1">Cell membrane</location>
        <topology evidence="1">Multi-pass membrane protein</topology>
    </subcellularLocation>
</comment>
<feature type="transmembrane region" description="Helical" evidence="8">
    <location>
        <begin position="318"/>
        <end position="339"/>
    </location>
</feature>
<dbReference type="Pfam" id="PF01032">
    <property type="entry name" value="FecCD"/>
    <property type="match status" value="1"/>
</dbReference>
<dbReference type="GO" id="GO:0022857">
    <property type="term" value="F:transmembrane transporter activity"/>
    <property type="evidence" value="ECO:0007669"/>
    <property type="project" value="InterPro"/>
</dbReference>
<accession>A0A679J196</accession>